<accession>A0AAW0II19</accession>
<dbReference type="Proteomes" id="UP001488838">
    <property type="component" value="Unassembled WGS sequence"/>
</dbReference>
<name>A0AAW0II19_MYOGA</name>
<protein>
    <recommendedName>
        <fullName evidence="2">CABIT domain-containing protein</fullName>
    </recommendedName>
</protein>
<reference evidence="3 4" key="1">
    <citation type="journal article" date="2023" name="bioRxiv">
        <title>Conserved and derived expression patterns and positive selection on dental genes reveal complex evolutionary context of ever-growing rodent molars.</title>
        <authorList>
            <person name="Calamari Z.T."/>
            <person name="Song A."/>
            <person name="Cohen E."/>
            <person name="Akter M."/>
            <person name="Roy R.D."/>
            <person name="Hallikas O."/>
            <person name="Christensen M.M."/>
            <person name="Li P."/>
            <person name="Marangoni P."/>
            <person name="Jernvall J."/>
            <person name="Klein O.D."/>
        </authorList>
    </citation>
    <scope>NUCLEOTIDE SEQUENCE [LARGE SCALE GENOMIC DNA]</scope>
    <source>
        <strain evidence="3">V071</strain>
    </source>
</reference>
<dbReference type="AlphaFoldDB" id="A0AAW0II19"/>
<dbReference type="Pfam" id="PF12736">
    <property type="entry name" value="CABIT"/>
    <property type="match status" value="2"/>
</dbReference>
<sequence length="517" mass="58707">MLSPVHARPCTFFSVIFSTGNFQLIADPASFETVADLVRSVRLPQSPTTHKSPPRFQNLVPISTDDWPLMLKKREMLSLIGLEESHGRKLLRCEVRKTDPPLRLLLPMNCRGHFQECQDDQLYSIDTIVRWKLLAGRKRKVQMEAGYSLRLLNPLLPAQFSGHLVLHPYFSVKAYLRGSVQVSIPSDLDIHVTEISRLYCKPFALMTMREIYGMEANKFPVKIKIMSENRSEDKAVPKPLKSGQLLTILRTEEVKKFIATEISQGKKGRCFLVPYTYQGLVFRRGRYFYAVSDVAAAMQQGQLCFQSSRNYTSCTEPFASFRANECFLALKKSVVSAQFRSELHRVEVLKCLNLATKAQVKLPLFAEGEFRELLDDAGPGTLEELCQITKLPCHVRVVRPDLSMARDPLFGTEELRIENIIVEQCLIARNETLPEVLGSAEDIHQDLPEAPFEIPIEKLSCEVRVLEERLRVADVGKERCTSLQTVQEVPEEEMLTFSNCLIMPCPPPPLPKPRSLS</sequence>
<keyword evidence="4" id="KW-1185">Reference proteome</keyword>
<dbReference type="PANTHER" id="PTHR15215">
    <property type="entry name" value="CABIT DOMAIN-CONTAINING PROTEIN"/>
    <property type="match status" value="1"/>
</dbReference>
<dbReference type="EMBL" id="JBBHLL010000129">
    <property type="protein sequence ID" value="KAK7813899.1"/>
    <property type="molecule type" value="Genomic_DNA"/>
</dbReference>
<comment type="similarity">
    <text evidence="1">Belongs to the themis family.</text>
</comment>
<feature type="domain" description="CABIT" evidence="2">
    <location>
        <begin position="19"/>
        <end position="201"/>
    </location>
</feature>
<dbReference type="PANTHER" id="PTHR15215:SF3">
    <property type="entry name" value="PROTEIN THEMIS3"/>
    <property type="match status" value="1"/>
</dbReference>
<proteinExistence type="inferred from homology"/>
<comment type="caution">
    <text evidence="3">The sequence shown here is derived from an EMBL/GenBank/DDBJ whole genome shotgun (WGS) entry which is preliminary data.</text>
</comment>
<evidence type="ECO:0000256" key="1">
    <source>
        <dbReference type="ARBA" id="ARBA00006414"/>
    </source>
</evidence>
<evidence type="ECO:0000259" key="2">
    <source>
        <dbReference type="Pfam" id="PF12736"/>
    </source>
</evidence>
<dbReference type="InterPro" id="IPR039671">
    <property type="entry name" value="THEMIS"/>
</dbReference>
<dbReference type="GO" id="GO:0005634">
    <property type="term" value="C:nucleus"/>
    <property type="evidence" value="ECO:0007669"/>
    <property type="project" value="TreeGrafter"/>
</dbReference>
<organism evidence="3 4">
    <name type="scientific">Myodes glareolus</name>
    <name type="common">Bank vole</name>
    <name type="synonym">Clethrionomys glareolus</name>
    <dbReference type="NCBI Taxonomy" id="447135"/>
    <lineage>
        <taxon>Eukaryota</taxon>
        <taxon>Metazoa</taxon>
        <taxon>Chordata</taxon>
        <taxon>Craniata</taxon>
        <taxon>Vertebrata</taxon>
        <taxon>Euteleostomi</taxon>
        <taxon>Mammalia</taxon>
        <taxon>Eutheria</taxon>
        <taxon>Euarchontoglires</taxon>
        <taxon>Glires</taxon>
        <taxon>Rodentia</taxon>
        <taxon>Myomorpha</taxon>
        <taxon>Muroidea</taxon>
        <taxon>Cricetidae</taxon>
        <taxon>Arvicolinae</taxon>
        <taxon>Myodes</taxon>
    </lineage>
</organism>
<dbReference type="InterPro" id="IPR025946">
    <property type="entry name" value="CABIT_dom"/>
</dbReference>
<evidence type="ECO:0000313" key="4">
    <source>
        <dbReference type="Proteomes" id="UP001488838"/>
    </source>
</evidence>
<dbReference type="GO" id="GO:0005737">
    <property type="term" value="C:cytoplasm"/>
    <property type="evidence" value="ECO:0007669"/>
    <property type="project" value="TreeGrafter"/>
</dbReference>
<gene>
    <name evidence="3" type="ORF">U0070_011006</name>
</gene>
<feature type="domain" description="CABIT" evidence="2">
    <location>
        <begin position="219"/>
        <end position="470"/>
    </location>
</feature>
<evidence type="ECO:0000313" key="3">
    <source>
        <dbReference type="EMBL" id="KAK7813899.1"/>
    </source>
</evidence>
<dbReference type="GO" id="GO:0050852">
    <property type="term" value="P:T cell receptor signaling pathway"/>
    <property type="evidence" value="ECO:0007669"/>
    <property type="project" value="TreeGrafter"/>
</dbReference>